<keyword evidence="2" id="KW-1185">Reference proteome</keyword>
<reference evidence="2" key="2">
    <citation type="submission" date="2015-04" db="EMBL/GenBank/DDBJ databases">
        <title>Complete genome sequence of Salinicoccus halodurans strain H3B36, isolated from the Qaidam basin of China.</title>
        <authorList>
            <person name="Ma Y."/>
            <person name="Jiang K."/>
            <person name="Xue Y."/>
        </authorList>
    </citation>
    <scope>NUCLEOTIDE SEQUENCE [LARGE SCALE GENOMIC DNA]</scope>
    <source>
        <strain evidence="2">H3B36</strain>
    </source>
</reference>
<protein>
    <recommendedName>
        <fullName evidence="3">Tryptophan synthase beta chain-like PALP domain-containing protein</fullName>
    </recommendedName>
</protein>
<dbReference type="InterPro" id="IPR036052">
    <property type="entry name" value="TrpB-like_PALP_sf"/>
</dbReference>
<dbReference type="Proteomes" id="UP000034029">
    <property type="component" value="Chromosome"/>
</dbReference>
<accession>A0ABM5TAD6</accession>
<name>A0ABM5TAD6_9STAP</name>
<dbReference type="Gene3D" id="3.40.50.1100">
    <property type="match status" value="2"/>
</dbReference>
<sequence>MDELKSEFKKKALLKRTPDLWRYHELLPVHSSRGEAAVGVSKAKELGVKALAMPTNGNAGAAWSLYSAQAGITASIGMTMEAPEITRKECVAADADLLEELGTLAEHEGAFVCPEGAAAFTAARKLRRQGWIRESDKVVVLNTGAGIKYPNRVEADAPVLQKGEKVVKN</sequence>
<proteinExistence type="predicted"/>
<evidence type="ECO:0000313" key="2">
    <source>
        <dbReference type="Proteomes" id="UP000034029"/>
    </source>
</evidence>
<evidence type="ECO:0008006" key="3">
    <source>
        <dbReference type="Google" id="ProtNLM"/>
    </source>
</evidence>
<dbReference type="SUPFAM" id="SSF53686">
    <property type="entry name" value="Tryptophan synthase beta subunit-like PLP-dependent enzymes"/>
    <property type="match status" value="2"/>
</dbReference>
<organism evidence="1 2">
    <name type="scientific">Salinicoccus halodurans</name>
    <dbReference type="NCBI Taxonomy" id="407035"/>
    <lineage>
        <taxon>Bacteria</taxon>
        <taxon>Bacillati</taxon>
        <taxon>Bacillota</taxon>
        <taxon>Bacilli</taxon>
        <taxon>Bacillales</taxon>
        <taxon>Staphylococcaceae</taxon>
        <taxon>Salinicoccus</taxon>
    </lineage>
</organism>
<evidence type="ECO:0000313" key="1">
    <source>
        <dbReference type="EMBL" id="AKG74905.1"/>
    </source>
</evidence>
<dbReference type="EMBL" id="CP011366">
    <property type="protein sequence ID" value="AKG74905.1"/>
    <property type="molecule type" value="Genomic_DNA"/>
</dbReference>
<gene>
    <name evidence="1" type="ORF">AAT16_12320</name>
</gene>
<reference evidence="1 2" key="1">
    <citation type="journal article" date="2015" name="Int. J. Syst. Evol. Microbiol.">
        <title>Complete genome sequence of Salinicoccus halodurans H3B36, isolated from the Qaidam Basin in China.</title>
        <authorList>
            <person name="Jiang K."/>
            <person name="Xue Y."/>
            <person name="Ma Y."/>
        </authorList>
    </citation>
    <scope>NUCLEOTIDE SEQUENCE [LARGE SCALE GENOMIC DNA]</scope>
    <source>
        <strain evidence="1 2">H3B36</strain>
    </source>
</reference>